<evidence type="ECO:0000256" key="1">
    <source>
        <dbReference type="ARBA" id="ARBA00007913"/>
    </source>
</evidence>
<dbReference type="Gene3D" id="3.40.50.300">
    <property type="entry name" value="P-loop containing nucleotide triphosphate hydrolases"/>
    <property type="match status" value="3"/>
</dbReference>
<dbReference type="InterPro" id="IPR041679">
    <property type="entry name" value="DNA2/NAM7-like_C"/>
</dbReference>
<dbReference type="InterPro" id="IPR050534">
    <property type="entry name" value="Coronavir_polyprotein_1ab"/>
</dbReference>
<dbReference type="SUPFAM" id="SSF52540">
    <property type="entry name" value="P-loop containing nucleoside triphosphate hydrolases"/>
    <property type="match status" value="1"/>
</dbReference>
<dbReference type="InterPro" id="IPR047187">
    <property type="entry name" value="SF1_C_Upf1"/>
</dbReference>
<dbReference type="InterPro" id="IPR041677">
    <property type="entry name" value="DNA2/NAM7_AAA_11"/>
</dbReference>
<evidence type="ECO:0000256" key="3">
    <source>
        <dbReference type="ARBA" id="ARBA00022801"/>
    </source>
</evidence>
<dbReference type="InterPro" id="IPR025103">
    <property type="entry name" value="DUF4011"/>
</dbReference>
<feature type="domain" description="DNA2/NAM7 helicase helicase" evidence="6">
    <location>
        <begin position="320"/>
        <end position="384"/>
    </location>
</feature>
<keyword evidence="2" id="KW-0547">Nucleotide-binding</keyword>
<evidence type="ECO:0000256" key="4">
    <source>
        <dbReference type="ARBA" id="ARBA00022806"/>
    </source>
</evidence>
<gene>
    <name evidence="8" type="ORF">GJJ30_07000</name>
</gene>
<dbReference type="GO" id="GO:0016787">
    <property type="term" value="F:hydrolase activity"/>
    <property type="evidence" value="ECO:0007669"/>
    <property type="project" value="UniProtKB-KW"/>
</dbReference>
<comment type="caution">
    <text evidence="8">The sequence shown here is derived from an EMBL/GenBank/DDBJ whole genome shotgun (WGS) entry which is preliminary data.</text>
</comment>
<comment type="similarity">
    <text evidence="1">Belongs to the DNA2/NAM7 helicase family.</text>
</comment>
<keyword evidence="5" id="KW-0067">ATP-binding</keyword>
<keyword evidence="4" id="KW-0347">Helicase</keyword>
<dbReference type="RefSeq" id="WP_154174420.1">
    <property type="nucleotide sequence ID" value="NZ_WJXZ01000002.1"/>
</dbReference>
<keyword evidence="3" id="KW-0378">Hydrolase</keyword>
<dbReference type="EMBL" id="WJXZ01000002">
    <property type="protein sequence ID" value="MRS61039.1"/>
    <property type="molecule type" value="Genomic_DNA"/>
</dbReference>
<keyword evidence="9" id="KW-1185">Reference proteome</keyword>
<dbReference type="CDD" id="cd18808">
    <property type="entry name" value="SF1_C_Upf1"/>
    <property type="match status" value="1"/>
</dbReference>
<organism evidence="8 9">
    <name type="scientific">Larkinella terrae</name>
    <dbReference type="NCBI Taxonomy" id="2025311"/>
    <lineage>
        <taxon>Bacteria</taxon>
        <taxon>Pseudomonadati</taxon>
        <taxon>Bacteroidota</taxon>
        <taxon>Cytophagia</taxon>
        <taxon>Cytophagales</taxon>
        <taxon>Spirosomataceae</taxon>
        <taxon>Larkinella</taxon>
    </lineage>
</organism>
<dbReference type="GO" id="GO:0005524">
    <property type="term" value="F:ATP binding"/>
    <property type="evidence" value="ECO:0007669"/>
    <property type="project" value="UniProtKB-KW"/>
</dbReference>
<dbReference type="OrthoDB" id="9757917at2"/>
<dbReference type="Pfam" id="PF13195">
    <property type="entry name" value="DUF4011"/>
    <property type="match status" value="1"/>
</dbReference>
<proteinExistence type="inferred from homology"/>
<dbReference type="Pfam" id="PF13087">
    <property type="entry name" value="AAA_12"/>
    <property type="match status" value="1"/>
</dbReference>
<evidence type="ECO:0000259" key="6">
    <source>
        <dbReference type="Pfam" id="PF13086"/>
    </source>
</evidence>
<protein>
    <submittedName>
        <fullName evidence="8">DUF4011 domain-containing protein</fullName>
    </submittedName>
</protein>
<evidence type="ECO:0000259" key="7">
    <source>
        <dbReference type="Pfam" id="PF13087"/>
    </source>
</evidence>
<sequence>MQLPQPVLKAYLKRLTNLSSRNRSLLLTSLPVEQFLDLHEIDYLDNKPSFELIRQLIARRAAIPLCDVLDSRLEKVNEVSKKLRKIARTDRFIEEERGSEDLYVGYPFVRGKLADGTVIHAPLVFFPVHLQQQGNKWMLVRRADESITLNRSFLMAYAYYNQYILPDAVLEHTLDEYDKDATVFRTQLYEWLKDSPLEINFNQELFTDQLQWFNAVKKTDLDKLERNGELKLQPEAVLGIFPQAGSYLVPDYETLLGAESMELGAEGEGQRAMGLGFEGDELYENAEQNLPLALRPLPQAPSPTPPAPIREETLHTPLALDASQEEAIRRIKAGESMVVQGPPGTGKSQLIGNLMADFAAQGKRVLLVCQKRAALDVVYERLRQVGMQPFSALIHDFKNDRKALYDQLAGQIERVEEYRKQNYGLDAILLERNFDQESRRIDQTLAELQSFKEALFDETEAGISVKQLYLSCDPTAETIPINDLYTQFRPNSVTGFVEELREYGAYLNRLGPDHPWADRISFAAFSFGQLPALKKLLSDLPVFVKTVTEQTQNLTNRPFSLNDWQKVQEDEWETTALLTLLEADPSAQRWQWIRRLQQQPNHPLFSLEPVDLERFEQELNDCLDGNGIEKSLSITDLPNTAQRLQEAIESRSSFVGRTVWGLFSKDKTGLQQLAAVNGLALSDETLPVLLEKVQRRIRFELLRQQIGQQVNQDVTPENALPTVRLARQALEAVVRLNAVSWLASLPEARLETVPTFAKTARQLLETGRQVAAQLDRWRAFLSESQIQRLWQEPAQTEALIRSLERDVDLLIETDRLKENFSSAEREIVQRLGEPLSVERFLNSLHLAWIEHLEMQSPILRGVSSLKINQLENTLQESVRKKQALSRQILLVKLREQAYQNLAFNRLNNLVTYRELNHQVTKKRNIWPVRKLMEQHADEVFQLVPCWMASPESVSAIFPMKPGLFDLVIFDEASQCFAENGIPAIYRASQVVITGDSKQLQPSDLYRIRFETEANEEIPVELEVESLLDLATHYFPQTQLRGHYRSRSIDLIDFSNRLFYKNSLHLLPDFQQLNRREPAIRYLNVKGTWEHNTNETEARAVVELIDQLADELPGRSIGVVTFNFQQQQLIQELLEEHALAVLDEKPETGTEAAPKTASETVPSETTFVKNIENVQGDERDVIIFSIGYAPDPRGRLSAQFGSLNAKGGENRLNVAVTRARERVYVVTSIYPQQLSVENTANVGPKILKQYLEYALSVADGAYAPQPRQTDRIPGARLLKDALKDPKNGLAEELPFADLTQKTADRYEGLLLTDDDLYYESSPKDAHAYTPFALQLKNWPFQRVYSREFWRGRLAEQLTISSGSPGA</sequence>
<evidence type="ECO:0000256" key="2">
    <source>
        <dbReference type="ARBA" id="ARBA00022741"/>
    </source>
</evidence>
<dbReference type="PANTHER" id="PTHR43788">
    <property type="entry name" value="DNA2/NAM7 HELICASE FAMILY MEMBER"/>
    <property type="match status" value="1"/>
</dbReference>
<name>A0A7K0EGR4_9BACT</name>
<dbReference type="Pfam" id="PF13086">
    <property type="entry name" value="AAA_11"/>
    <property type="match status" value="2"/>
</dbReference>
<dbReference type="Proteomes" id="UP000441754">
    <property type="component" value="Unassembled WGS sequence"/>
</dbReference>
<dbReference type="InterPro" id="IPR027417">
    <property type="entry name" value="P-loop_NTPase"/>
</dbReference>
<evidence type="ECO:0000256" key="5">
    <source>
        <dbReference type="ARBA" id="ARBA00022840"/>
    </source>
</evidence>
<evidence type="ECO:0000313" key="9">
    <source>
        <dbReference type="Proteomes" id="UP000441754"/>
    </source>
</evidence>
<dbReference type="PANTHER" id="PTHR43788:SF8">
    <property type="entry name" value="DNA-BINDING PROTEIN SMUBP-2"/>
    <property type="match status" value="1"/>
</dbReference>
<dbReference type="GO" id="GO:0043139">
    <property type="term" value="F:5'-3' DNA helicase activity"/>
    <property type="evidence" value="ECO:0007669"/>
    <property type="project" value="TreeGrafter"/>
</dbReference>
<feature type="domain" description="DNA2/NAM7 helicase helicase" evidence="6">
    <location>
        <begin position="866"/>
        <end position="1001"/>
    </location>
</feature>
<accession>A0A7K0EGR4</accession>
<reference evidence="8 9" key="1">
    <citation type="journal article" date="2018" name="Antonie Van Leeuwenhoek">
        <title>Larkinella terrae sp. nov., isolated from soil on Jeju Island, South Korea.</title>
        <authorList>
            <person name="Ten L.N."/>
            <person name="Jeon J."/>
            <person name="Park S.J."/>
            <person name="Park S."/>
            <person name="Lee S.Y."/>
            <person name="Kim M.K."/>
            <person name="Jung H.Y."/>
        </authorList>
    </citation>
    <scope>NUCLEOTIDE SEQUENCE [LARGE SCALE GENOMIC DNA]</scope>
    <source>
        <strain evidence="8 9">KCTC 52001</strain>
    </source>
</reference>
<feature type="domain" description="DNA2/NAM7 helicase-like C-terminal" evidence="7">
    <location>
        <begin position="1034"/>
        <end position="1227"/>
    </location>
</feature>
<evidence type="ECO:0000313" key="8">
    <source>
        <dbReference type="EMBL" id="MRS61039.1"/>
    </source>
</evidence>